<dbReference type="InterPro" id="IPR008939">
    <property type="entry name" value="Lytic_TGlycosylase_superhlx_U"/>
</dbReference>
<proteinExistence type="predicted"/>
<evidence type="ECO:0000313" key="6">
    <source>
        <dbReference type="Proteomes" id="UP000254849"/>
    </source>
</evidence>
<dbReference type="Gene3D" id="3.90.550.10">
    <property type="entry name" value="Spore Coat Polysaccharide Biosynthesis Protein SpsA, Chain A"/>
    <property type="match status" value="1"/>
</dbReference>
<dbReference type="Proteomes" id="UP000061974">
    <property type="component" value="Chromosome"/>
</dbReference>
<dbReference type="InterPro" id="IPR011990">
    <property type="entry name" value="TPR-like_helical_dom_sf"/>
</dbReference>
<dbReference type="EMBL" id="CP012257">
    <property type="protein sequence ID" value="ALB53704.1"/>
    <property type="molecule type" value="Genomic_DNA"/>
</dbReference>
<dbReference type="GO" id="GO:0047355">
    <property type="term" value="F:CDP-glycerol glycerophosphotransferase activity"/>
    <property type="evidence" value="ECO:0007669"/>
    <property type="project" value="InterPro"/>
</dbReference>
<dbReference type="EMBL" id="UFYH01000001">
    <property type="protein sequence ID" value="STC99637.1"/>
    <property type="molecule type" value="Genomic_DNA"/>
</dbReference>
<dbReference type="PANTHER" id="PTHR22916">
    <property type="entry name" value="GLYCOSYLTRANSFERASE"/>
    <property type="match status" value="1"/>
</dbReference>
<keyword evidence="4" id="KW-0808">Transferase</keyword>
<dbReference type="InterPro" id="IPR043148">
    <property type="entry name" value="TagF_C"/>
</dbReference>
<dbReference type="RefSeq" id="WP_038858084.1">
    <property type="nucleotide sequence ID" value="NZ_AJKW01000012.1"/>
</dbReference>
<dbReference type="SUPFAM" id="SSF53448">
    <property type="entry name" value="Nucleotide-diphospho-sugar transferases"/>
    <property type="match status" value="1"/>
</dbReference>
<organism evidence="3 5">
    <name type="scientific">Cronobacter universalis NCTC 9529</name>
    <dbReference type="NCBI Taxonomy" id="1074000"/>
    <lineage>
        <taxon>Bacteria</taxon>
        <taxon>Pseudomonadati</taxon>
        <taxon>Pseudomonadota</taxon>
        <taxon>Gammaproteobacteria</taxon>
        <taxon>Enterobacterales</taxon>
        <taxon>Enterobacteriaceae</taxon>
        <taxon>Cronobacter</taxon>
    </lineage>
</organism>
<sequence>MFNNKLRKLVRDPKLFFSDMAANQARKLGKFRFKKEDGQYNYTVVSAVYNVSAFLDDYFQSFVNQRLNFKKHIQLILVDDGSTDNSAEIIKRWQKKYPNNITYINQENAGQSAARNNGLQHVTTEWVTFIDPDDFVDANYFYNLDSFLYQHQDKDIKMVGCNIIMFYEAKNQYKSAHPLGFKFKNGNQLVPLGSMEKEIQLSASTAFFRADIISTKQIFFDAKVKPNFEDAHFVARYLQGDKSGHAAFLEHSKYYYRKREDGSSTLDTSWTKKERFLNVPEYGYLNVLKSYHEKEGVVPVNIQRTIIYEIVWYLKWLTNHGERSAFLTSDEKRKFISKLKEIFVFLDKNTIMNFELAGAWFFQKVAMLSFFKGLQPDAQIVYVEKYDHYKHMVQLRYFTSTLNLEQILLDGKDIVPAYVKTIRHDFMDETLILERRLWVALGDAQQINISVSHLPTRLSLGGKQYKEGLKTTDINKYFLALMPKYEKKKEYHQAWIFMDRDTQADDNAEHLYRYVRDNYPQKNIFFVLQKDSHDWARLEQEGFRLLEFGSHEHKLALGSCSKVISSHANRYVTNYLGPKMLAGKHYVFLQHGVTKDDISGWMNSKENIDCFITTSPYEYQSIYEDGSRYYYTKKEVVLTGFPRHDKLVVNNTNERLVVIMPTWRQTIVGPVTGDGEARALNPLFMQTDFAKSWYSILHSPLLKKYAERYAFKVAFFPHANIQPYLSHFEVPDYIEVITHSQGSIQDVFNRASMMITDYSSVAFELAVQNKPVIYYQFDAKECFSGAHIYSKGYFDYRKHGFGPVVETEKELFKELNTLLKNDAVPSAKILKRISETFPFRDGNNCERTYQAIAALDAPLPEGFADKEIYQQYAKHAAVARRWALAEKRWQAYLALALTQDEDAHGCAGLAEALRKQGKTVEARSVINGWHARHPKQRHTALSASLALVEMAEHHWQQAALCWQEAGEATLDNNRYCYCLYRSGQAAMLDTLCKKARPATGFSYARFCLLLAKQKWAEGIAYVEAQGVDVTSAESLENKLLITLSYCYQQLNKLNDAHQCLVKYEKYIENDPQCRLKIARLAFLRHNWEKILTQLNKASADIDHLPDEHLYYYCVALLRTGKFKELYTLFGMLSEALRSDVRFLKIYAQACLALKKPGEAIAIFETQDKPDDEFCLIGAEALKEAGRFNQALLVVRNKLSRYNQNAWMLRCELAQLCEDWDDAYECWLSLLRHYPQNMPASAAEKLQNLRLLREFSVKSDA</sequence>
<evidence type="ECO:0000259" key="2">
    <source>
        <dbReference type="Pfam" id="PF00535"/>
    </source>
</evidence>
<evidence type="ECO:0000313" key="3">
    <source>
        <dbReference type="EMBL" id="ALB53704.1"/>
    </source>
</evidence>
<dbReference type="Gene3D" id="3.40.50.12580">
    <property type="match status" value="1"/>
</dbReference>
<name>A0AAC9EVR3_9ENTR</name>
<gene>
    <name evidence="3" type="ORF">AFK65_03135</name>
    <name evidence="4" type="ORF">NCTC9529_00645</name>
</gene>
<protein>
    <submittedName>
        <fullName evidence="3">Beta-1,3-glucosyltransferase</fullName>
    </submittedName>
    <submittedName>
        <fullName evidence="4">Glycosyl transferase</fullName>
    </submittedName>
</protein>
<dbReference type="InterPro" id="IPR007554">
    <property type="entry name" value="Glycerophosphate_synth"/>
</dbReference>
<keyword evidence="6" id="KW-1185">Reference proteome</keyword>
<evidence type="ECO:0000313" key="5">
    <source>
        <dbReference type="Proteomes" id="UP000061974"/>
    </source>
</evidence>
<dbReference type="SUPFAM" id="SSF53756">
    <property type="entry name" value="UDP-Glycosyltransferase/glycogen phosphorylase"/>
    <property type="match status" value="1"/>
</dbReference>
<dbReference type="InterPro" id="IPR029044">
    <property type="entry name" value="Nucleotide-diphossugar_trans"/>
</dbReference>
<reference evidence="5" key="2">
    <citation type="submission" date="2015-09" db="EMBL/GenBank/DDBJ databases">
        <title>Cronobacter genome sequencing and assembly.</title>
        <authorList>
            <person name="Descombes P."/>
            <person name="Baert L."/>
            <person name="Ngom-Bru C."/>
            <person name="Barretto C."/>
        </authorList>
    </citation>
    <scope>NUCLEOTIDE SEQUENCE [LARGE SCALE GENOMIC DNA]</scope>
    <source>
        <strain evidence="5">NCTC 9529</strain>
    </source>
</reference>
<dbReference type="GO" id="GO:0016020">
    <property type="term" value="C:membrane"/>
    <property type="evidence" value="ECO:0007669"/>
    <property type="project" value="InterPro"/>
</dbReference>
<dbReference type="InterPro" id="IPR001173">
    <property type="entry name" value="Glyco_trans_2-like"/>
</dbReference>
<dbReference type="GO" id="GO:0042597">
    <property type="term" value="C:periplasmic space"/>
    <property type="evidence" value="ECO:0007669"/>
    <property type="project" value="InterPro"/>
</dbReference>
<dbReference type="CDD" id="cd00761">
    <property type="entry name" value="Glyco_tranf_GTA_type"/>
    <property type="match status" value="1"/>
</dbReference>
<dbReference type="AlphaFoldDB" id="A0AAC9EVR3"/>
<dbReference type="Gene3D" id="1.25.40.10">
    <property type="entry name" value="Tetratricopeptide repeat domain"/>
    <property type="match status" value="1"/>
</dbReference>
<dbReference type="Proteomes" id="UP000254849">
    <property type="component" value="Unassembled WGS sequence"/>
</dbReference>
<dbReference type="Pfam" id="PF04464">
    <property type="entry name" value="Glyphos_transf"/>
    <property type="match status" value="1"/>
</dbReference>
<dbReference type="PANTHER" id="PTHR22916:SF3">
    <property type="entry name" value="UDP-GLCNAC:BETAGAL BETA-1,3-N-ACETYLGLUCOSAMINYLTRANSFERASE-LIKE PROTEIN 1"/>
    <property type="match status" value="1"/>
</dbReference>
<keyword evidence="1" id="KW-0732">Signal</keyword>
<dbReference type="Pfam" id="PF00535">
    <property type="entry name" value="Glycos_transf_2"/>
    <property type="match status" value="1"/>
</dbReference>
<evidence type="ECO:0000256" key="1">
    <source>
        <dbReference type="ARBA" id="ARBA00022729"/>
    </source>
</evidence>
<reference evidence="3 5" key="3">
    <citation type="journal article" date="2016" name="Genome Announc.">
        <title>Fully Closed Genome Sequences of Five Type Strains of the Genus Cronobacter and One Cronobacter sakazakii Strain.</title>
        <authorList>
            <person name="Moine D."/>
            <person name="Kassam M."/>
            <person name="Baert L."/>
            <person name="Tang Y."/>
            <person name="Barretto C."/>
            <person name="Ngom Bru C."/>
            <person name="Klijn A."/>
            <person name="Descombes P."/>
        </authorList>
    </citation>
    <scope>NUCLEOTIDE SEQUENCE [LARGE SCALE GENOMIC DNA]</scope>
    <source>
        <strain evidence="3 5">NCTC 9529</strain>
    </source>
</reference>
<feature type="domain" description="Glycosyltransferase 2-like" evidence="2">
    <location>
        <begin position="43"/>
        <end position="178"/>
    </location>
</feature>
<dbReference type="GO" id="GO:0004553">
    <property type="term" value="F:hydrolase activity, hydrolyzing O-glycosyl compounds"/>
    <property type="evidence" value="ECO:0007669"/>
    <property type="project" value="InterPro"/>
</dbReference>
<dbReference type="KEGG" id="cui:AFK65_03135"/>
<reference evidence="4 6" key="4">
    <citation type="submission" date="2018-06" db="EMBL/GenBank/DDBJ databases">
        <authorList>
            <consortium name="Pathogen Informatics"/>
            <person name="Doyle S."/>
        </authorList>
    </citation>
    <scope>NUCLEOTIDE SEQUENCE [LARGE SCALE GENOMIC DNA]</scope>
    <source>
        <strain evidence="6">NCTC 9529</strain>
        <strain evidence="4">NCTC9529</strain>
    </source>
</reference>
<dbReference type="GO" id="GO:0016758">
    <property type="term" value="F:hexosyltransferase activity"/>
    <property type="evidence" value="ECO:0007669"/>
    <property type="project" value="UniProtKB-ARBA"/>
</dbReference>
<dbReference type="SUPFAM" id="SSF48435">
    <property type="entry name" value="Bacterial muramidases"/>
    <property type="match status" value="1"/>
</dbReference>
<accession>A0AAC9EVR3</accession>
<evidence type="ECO:0000313" key="4">
    <source>
        <dbReference type="EMBL" id="STC99637.1"/>
    </source>
</evidence>
<reference evidence="5" key="1">
    <citation type="submission" date="2015-07" db="EMBL/GenBank/DDBJ databases">
        <authorList>
            <person name="Moine D."/>
            <person name="Kassam M."/>
        </authorList>
    </citation>
    <scope>NUCLEOTIDE SEQUENCE [LARGE SCALE GENOMIC DNA]</scope>
    <source>
        <strain evidence="5">NCTC 9529</strain>
    </source>
</reference>